<dbReference type="Proteomes" id="UP000515928">
    <property type="component" value="Chromosome"/>
</dbReference>
<proteinExistence type="predicted"/>
<protein>
    <recommendedName>
        <fullName evidence="3">FMN-binding protein</fullName>
    </recommendedName>
</protein>
<sequence>MCLLLSACAPSKKEEENQSSNRAKIDINGQISEFDIISGATTGKVEGPAFKGDEKAERMKWSGRPKIGLIEGDYTFDSLNFNGGYLATVAIIQDSKTKDIISVRFDEKAPENYYAPEWRNQTKRTSGYANWQMENERTDVSLVTIVNAMTYLESQVLENNSVTGDFKNPKGASTSAVEGFIPLLAQVEPKLKSPSPLKIVSVTRELGGGIFGSLQVVYNKETNKIVDFHYDEFFADEKDEITEETLQKYYRQSKYQSLSYLTDTNSSFKDDVNKYRSSIVDEEKLRESDTLGDGFNKIVNEINNYSK</sequence>
<dbReference type="KEGG" id="eio:H9L01_02575"/>
<name>A0A7G9S095_9FIRM</name>
<dbReference type="EMBL" id="CP060715">
    <property type="protein sequence ID" value="QNN61270.1"/>
    <property type="molecule type" value="Genomic_DNA"/>
</dbReference>
<evidence type="ECO:0008006" key="3">
    <source>
        <dbReference type="Google" id="ProtNLM"/>
    </source>
</evidence>
<reference evidence="1 2" key="1">
    <citation type="submission" date="2020-08" db="EMBL/GenBank/DDBJ databases">
        <title>Genome sequence of Erysipelothrix inopinata DSM 15511T.</title>
        <authorList>
            <person name="Hyun D.-W."/>
            <person name="Bae J.-W."/>
        </authorList>
    </citation>
    <scope>NUCLEOTIDE SEQUENCE [LARGE SCALE GENOMIC DNA]</scope>
    <source>
        <strain evidence="1 2">DSM 15511</strain>
    </source>
</reference>
<accession>A0A7G9S095</accession>
<evidence type="ECO:0000313" key="1">
    <source>
        <dbReference type="EMBL" id="QNN61270.1"/>
    </source>
</evidence>
<keyword evidence="2" id="KW-1185">Reference proteome</keyword>
<dbReference type="AlphaFoldDB" id="A0A7G9S095"/>
<dbReference type="RefSeq" id="WP_187534472.1">
    <property type="nucleotide sequence ID" value="NZ_CP060715.1"/>
</dbReference>
<gene>
    <name evidence="1" type="ORF">H9L01_02575</name>
</gene>
<evidence type="ECO:0000313" key="2">
    <source>
        <dbReference type="Proteomes" id="UP000515928"/>
    </source>
</evidence>
<organism evidence="1 2">
    <name type="scientific">Erysipelothrix inopinata</name>
    <dbReference type="NCBI Taxonomy" id="225084"/>
    <lineage>
        <taxon>Bacteria</taxon>
        <taxon>Bacillati</taxon>
        <taxon>Bacillota</taxon>
        <taxon>Erysipelotrichia</taxon>
        <taxon>Erysipelotrichales</taxon>
        <taxon>Erysipelotrichaceae</taxon>
        <taxon>Erysipelothrix</taxon>
    </lineage>
</organism>